<dbReference type="OrthoDB" id="10625864at2759"/>
<dbReference type="EMBL" id="KE647171">
    <property type="protein sequence ID" value="EQB61127.1"/>
    <property type="molecule type" value="Genomic_DNA"/>
</dbReference>
<gene>
    <name evidence="1" type="ORF">NAPIS_ORF01309</name>
</gene>
<organism evidence="1 2">
    <name type="scientific">Vairimorpha apis BRL 01</name>
    <dbReference type="NCBI Taxonomy" id="1037528"/>
    <lineage>
        <taxon>Eukaryota</taxon>
        <taxon>Fungi</taxon>
        <taxon>Fungi incertae sedis</taxon>
        <taxon>Microsporidia</taxon>
        <taxon>Nosematidae</taxon>
        <taxon>Vairimorpha</taxon>
    </lineage>
</organism>
<proteinExistence type="predicted"/>
<protein>
    <submittedName>
        <fullName evidence="1">Uncharacterized protein</fullName>
    </submittedName>
</protein>
<keyword evidence="2" id="KW-1185">Reference proteome</keyword>
<sequence length="239" mass="29167">MIDILEDLDFVLKDIPTLDNMNNLDPSLISKLEKENTPYLIKKYRTKSHYKQSIKLLQKYLRSSYKNIMIIEQIYLTCLMFEDYKLLDMNIHVYDKVRHPRLDRIRFYYELRKYEISKLTCKSEEYVYFVSKCRELLNTFDRNLFEVYMEFMKCCNCKNKCKIETDFLIEKDYLNKLGDKDVFYLCKKFKVDFKRKVDYIGGLVEECKIIQPKFKENCNECEISEKTRNSREELRAWDI</sequence>
<dbReference type="AlphaFoldDB" id="T0L0N3"/>
<name>T0L0N3_9MICR</name>
<dbReference type="Proteomes" id="UP000053780">
    <property type="component" value="Unassembled WGS sequence"/>
</dbReference>
<dbReference type="HOGENOM" id="CLU_1161438_0_0_1"/>
<evidence type="ECO:0000313" key="2">
    <source>
        <dbReference type="Proteomes" id="UP000053780"/>
    </source>
</evidence>
<evidence type="ECO:0000313" key="1">
    <source>
        <dbReference type="EMBL" id="EQB61127.1"/>
    </source>
</evidence>
<accession>T0L0N3</accession>
<reference evidence="1 2" key="1">
    <citation type="journal article" date="2013" name="BMC Genomics">
        <title>Genome sequencing and comparative genomics of honey bee microsporidia, Nosema apis reveal novel insights into host-parasite interactions.</title>
        <authorList>
            <person name="Chen Yp."/>
            <person name="Pettis J.S."/>
            <person name="Zhao Y."/>
            <person name="Liu X."/>
            <person name="Tallon L.J."/>
            <person name="Sadzewicz L.D."/>
            <person name="Li R."/>
            <person name="Zheng H."/>
            <person name="Huang S."/>
            <person name="Zhang X."/>
            <person name="Hamilton M.C."/>
            <person name="Pernal S.F."/>
            <person name="Melathopoulos A.P."/>
            <person name="Yan X."/>
            <person name="Evans J.D."/>
        </authorList>
    </citation>
    <scope>NUCLEOTIDE SEQUENCE [LARGE SCALE GENOMIC DNA]</scope>
    <source>
        <strain evidence="1 2">BRL 01</strain>
    </source>
</reference>
<dbReference type="VEuPathDB" id="MicrosporidiaDB:NAPIS_ORF01309"/>